<organism evidence="2 3">
    <name type="scientific">Halorubrum aquaticum</name>
    <dbReference type="NCBI Taxonomy" id="387340"/>
    <lineage>
        <taxon>Archaea</taxon>
        <taxon>Methanobacteriati</taxon>
        <taxon>Methanobacteriota</taxon>
        <taxon>Stenosarchaea group</taxon>
        <taxon>Halobacteria</taxon>
        <taxon>Halobacteriales</taxon>
        <taxon>Haloferacaceae</taxon>
        <taxon>Halorubrum</taxon>
    </lineage>
</organism>
<keyword evidence="1" id="KW-1133">Transmembrane helix</keyword>
<dbReference type="AlphaFoldDB" id="A0A1I2YXU4"/>
<feature type="transmembrane region" description="Helical" evidence="1">
    <location>
        <begin position="39"/>
        <end position="61"/>
    </location>
</feature>
<name>A0A1I2YXU4_9EURY</name>
<proteinExistence type="predicted"/>
<dbReference type="Pfam" id="PF26119">
    <property type="entry name" value="DUF8036"/>
    <property type="match status" value="1"/>
</dbReference>
<dbReference type="Proteomes" id="UP000323537">
    <property type="component" value="Unassembled WGS sequence"/>
</dbReference>
<dbReference type="RefSeq" id="WP_149782821.1">
    <property type="nucleotide sequence ID" value="NZ_BAAADP010000001.1"/>
</dbReference>
<feature type="transmembrane region" description="Helical" evidence="1">
    <location>
        <begin position="6"/>
        <end position="27"/>
    </location>
</feature>
<protein>
    <submittedName>
        <fullName evidence="2">Uncharacterized protein</fullName>
    </submittedName>
</protein>
<keyword evidence="1" id="KW-0472">Membrane</keyword>
<sequence>MGLWFDVARVSAGLNVALLLALVWVWGRNYLQFRSKHTLGLVMFGGFLLGENALALYIYLVDPMLSAWFASEAVPSVAWRAMMALHLLQTVGLVFLVWITWD</sequence>
<dbReference type="OrthoDB" id="205211at2157"/>
<evidence type="ECO:0000256" key="1">
    <source>
        <dbReference type="SAM" id="Phobius"/>
    </source>
</evidence>
<keyword evidence="3" id="KW-1185">Reference proteome</keyword>
<dbReference type="InterPro" id="IPR058349">
    <property type="entry name" value="DUF8036"/>
</dbReference>
<gene>
    <name evidence="2" type="ORF">SAMN04488066_10112</name>
</gene>
<keyword evidence="1" id="KW-0812">Transmembrane</keyword>
<reference evidence="2 3" key="1">
    <citation type="submission" date="2016-10" db="EMBL/GenBank/DDBJ databases">
        <authorList>
            <person name="Varghese N."/>
            <person name="Submissions S."/>
        </authorList>
    </citation>
    <scope>NUCLEOTIDE SEQUENCE [LARGE SCALE GENOMIC DNA]</scope>
    <source>
        <strain evidence="2 3">CGMCC 1.6377</strain>
    </source>
</reference>
<accession>A0A1I2YXU4</accession>
<evidence type="ECO:0000313" key="3">
    <source>
        <dbReference type="Proteomes" id="UP000323537"/>
    </source>
</evidence>
<feature type="transmembrane region" description="Helical" evidence="1">
    <location>
        <begin position="81"/>
        <end position="101"/>
    </location>
</feature>
<dbReference type="EMBL" id="FOPZ01000001">
    <property type="protein sequence ID" value="SFH30225.1"/>
    <property type="molecule type" value="Genomic_DNA"/>
</dbReference>
<evidence type="ECO:0000313" key="2">
    <source>
        <dbReference type="EMBL" id="SFH30225.1"/>
    </source>
</evidence>